<dbReference type="AlphaFoldDB" id="A0AAW9SCV1"/>
<dbReference type="Pfam" id="PF20205">
    <property type="entry name" value="DUF6567"/>
    <property type="match status" value="1"/>
</dbReference>
<comment type="caution">
    <text evidence="1">The sequence shown here is derived from an EMBL/GenBank/DDBJ whole genome shotgun (WGS) entry which is preliminary data.</text>
</comment>
<dbReference type="PROSITE" id="PS51257">
    <property type="entry name" value="PROKAR_LIPOPROTEIN"/>
    <property type="match status" value="1"/>
</dbReference>
<sequence>MLKSTLYIIIGTLFLSSCAFHYGNLSGTSATSRPVGLAYGTSETKKFLGIGGNSKDALVLEAKKNMYLNYPLEPGQVYGNFTIDFKKSINPFTQSTKVIVSADILSNDSTAAWSVSKEVGEKKIELKGYEIGEEVLFKNRKGSKIFKGKLLDIGGDNTVIIGYTNLKGIYTASKIFVWQIQAKLKDSTQVLNRKFEVGETVKFTKYILLFDSDTKPQVKEVPRVFEGTILKIIPSRNKALVEYQNERNKKHRTKMLLSSLIKLENPTVE</sequence>
<dbReference type="Proteomes" id="UP001403385">
    <property type="component" value="Unassembled WGS sequence"/>
</dbReference>
<gene>
    <name evidence="1" type="ORF">AAG747_20305</name>
</gene>
<accession>A0AAW9SCV1</accession>
<evidence type="ECO:0000313" key="1">
    <source>
        <dbReference type="EMBL" id="MEN7550273.1"/>
    </source>
</evidence>
<evidence type="ECO:0000313" key="2">
    <source>
        <dbReference type="Proteomes" id="UP001403385"/>
    </source>
</evidence>
<protein>
    <submittedName>
        <fullName evidence="1">DUF6567 family protein</fullName>
    </submittedName>
</protein>
<keyword evidence="2" id="KW-1185">Reference proteome</keyword>
<proteinExistence type="predicted"/>
<organism evidence="1 2">
    <name type="scientific">Rapidithrix thailandica</name>
    <dbReference type="NCBI Taxonomy" id="413964"/>
    <lineage>
        <taxon>Bacteria</taxon>
        <taxon>Pseudomonadati</taxon>
        <taxon>Bacteroidota</taxon>
        <taxon>Cytophagia</taxon>
        <taxon>Cytophagales</taxon>
        <taxon>Flammeovirgaceae</taxon>
        <taxon>Rapidithrix</taxon>
    </lineage>
</organism>
<dbReference type="RefSeq" id="WP_346823054.1">
    <property type="nucleotide sequence ID" value="NZ_JBDKWZ010000013.1"/>
</dbReference>
<dbReference type="InterPro" id="IPR046697">
    <property type="entry name" value="DUF6567"/>
</dbReference>
<name>A0AAW9SCV1_9BACT</name>
<dbReference type="EMBL" id="JBDKWZ010000013">
    <property type="protein sequence ID" value="MEN7550273.1"/>
    <property type="molecule type" value="Genomic_DNA"/>
</dbReference>
<reference evidence="1 2" key="1">
    <citation type="submission" date="2024-04" db="EMBL/GenBank/DDBJ databases">
        <title>Novel genus in family Flammeovirgaceae.</title>
        <authorList>
            <person name="Nguyen T.H."/>
            <person name="Vuong T.Q."/>
            <person name="Le H."/>
            <person name="Kim S.-G."/>
        </authorList>
    </citation>
    <scope>NUCLEOTIDE SEQUENCE [LARGE SCALE GENOMIC DNA]</scope>
    <source>
        <strain evidence="1 2">JCM 23209</strain>
    </source>
</reference>